<organism evidence="5 6">
    <name type="scientific">Astatotilapia calliptera</name>
    <name type="common">Eastern happy</name>
    <name type="synonym">Chromis callipterus</name>
    <dbReference type="NCBI Taxonomy" id="8154"/>
    <lineage>
        <taxon>Eukaryota</taxon>
        <taxon>Metazoa</taxon>
        <taxon>Chordata</taxon>
        <taxon>Craniata</taxon>
        <taxon>Vertebrata</taxon>
        <taxon>Euteleostomi</taxon>
        <taxon>Actinopterygii</taxon>
        <taxon>Neopterygii</taxon>
        <taxon>Teleostei</taxon>
        <taxon>Neoteleostei</taxon>
        <taxon>Acanthomorphata</taxon>
        <taxon>Ovalentaria</taxon>
        <taxon>Cichlomorphae</taxon>
        <taxon>Cichliformes</taxon>
        <taxon>Cichlidae</taxon>
        <taxon>African cichlids</taxon>
        <taxon>Pseudocrenilabrinae</taxon>
        <taxon>Haplochromini</taxon>
        <taxon>Astatotilapia</taxon>
    </lineage>
</organism>
<dbReference type="SMART" id="SM00314">
    <property type="entry name" value="RA"/>
    <property type="match status" value="1"/>
</dbReference>
<evidence type="ECO:0000256" key="3">
    <source>
        <dbReference type="SAM" id="Phobius"/>
    </source>
</evidence>
<reference evidence="5" key="3">
    <citation type="submission" date="2025-08" db="UniProtKB">
        <authorList>
            <consortium name="Ensembl"/>
        </authorList>
    </citation>
    <scope>IDENTIFICATION</scope>
</reference>
<evidence type="ECO:0000256" key="1">
    <source>
        <dbReference type="SAM" id="Coils"/>
    </source>
</evidence>
<reference evidence="5" key="4">
    <citation type="submission" date="2025-09" db="UniProtKB">
        <authorList>
            <consortium name="Ensembl"/>
        </authorList>
    </citation>
    <scope>IDENTIFICATION</scope>
</reference>
<dbReference type="AlphaFoldDB" id="A0A3P8NI27"/>
<reference evidence="6" key="2">
    <citation type="submission" date="2023-03" db="EMBL/GenBank/DDBJ databases">
        <authorList>
            <consortium name="Wellcome Sanger Institute Data Sharing"/>
        </authorList>
    </citation>
    <scope>NUCLEOTIDE SEQUENCE [LARGE SCALE GENOMIC DNA]</scope>
</reference>
<evidence type="ECO:0000256" key="2">
    <source>
        <dbReference type="SAM" id="MobiDB-lite"/>
    </source>
</evidence>
<feature type="transmembrane region" description="Helical" evidence="3">
    <location>
        <begin position="363"/>
        <end position="383"/>
    </location>
</feature>
<proteinExistence type="predicted"/>
<accession>A0A3P8NI27</accession>
<feature type="domain" description="Ras-associating" evidence="4">
    <location>
        <begin position="1"/>
        <end position="82"/>
    </location>
</feature>
<reference evidence="5 6" key="1">
    <citation type="submission" date="2018-05" db="EMBL/GenBank/DDBJ databases">
        <authorList>
            <person name="Datahose"/>
        </authorList>
    </citation>
    <scope>NUCLEOTIDE SEQUENCE</scope>
</reference>
<keyword evidence="3" id="KW-0812">Transmembrane</keyword>
<evidence type="ECO:0000313" key="5">
    <source>
        <dbReference type="Ensembl" id="ENSACLP00000004460.2"/>
    </source>
</evidence>
<dbReference type="Proteomes" id="UP000265100">
    <property type="component" value="Chromosome 1"/>
</dbReference>
<feature type="compositionally biased region" description="Basic and acidic residues" evidence="2">
    <location>
        <begin position="92"/>
        <end position="114"/>
    </location>
</feature>
<dbReference type="PANTHER" id="PTHR15286:SF11">
    <property type="entry name" value="RAS ASSOCIATION DOMAIN-CONTAINING PROTEIN 7"/>
    <property type="match status" value="1"/>
</dbReference>
<keyword evidence="1" id="KW-0175">Coiled coil</keyword>
<dbReference type="PANTHER" id="PTHR15286">
    <property type="entry name" value="RAS-ASSOCIATING DOMAIN CONTAINING PROTEIN"/>
    <property type="match status" value="1"/>
</dbReference>
<dbReference type="GeneTree" id="ENSGT00950000182839"/>
<evidence type="ECO:0000259" key="4">
    <source>
        <dbReference type="PROSITE" id="PS50200"/>
    </source>
</evidence>
<dbReference type="Gene3D" id="3.10.20.90">
    <property type="entry name" value="Phosphatidylinositol 3-kinase Catalytic Subunit, Chain A, domain 1"/>
    <property type="match status" value="1"/>
</dbReference>
<dbReference type="Pfam" id="PF21712">
    <property type="entry name" value="RASSF8-10_RA"/>
    <property type="match status" value="1"/>
</dbReference>
<dbReference type="GO" id="GO:0007165">
    <property type="term" value="P:signal transduction"/>
    <property type="evidence" value="ECO:0007669"/>
    <property type="project" value="InterPro"/>
</dbReference>
<keyword evidence="3" id="KW-1133">Transmembrane helix</keyword>
<dbReference type="InterPro" id="IPR000159">
    <property type="entry name" value="RA_dom"/>
</dbReference>
<dbReference type="InterPro" id="IPR048945">
    <property type="entry name" value="RASSF8/10_RA"/>
</dbReference>
<evidence type="ECO:0000313" key="6">
    <source>
        <dbReference type="Proteomes" id="UP000265100"/>
    </source>
</evidence>
<dbReference type="Bgee" id="ENSACLG00000003005">
    <property type="expression patterns" value="Expressed in anal fin and 2 other cell types or tissues"/>
</dbReference>
<dbReference type="InterPro" id="IPR033593">
    <property type="entry name" value="N-RASSF"/>
</dbReference>
<dbReference type="Ensembl" id="ENSACLT00000004551.2">
    <property type="protein sequence ID" value="ENSACLP00000004460.2"/>
    <property type="gene ID" value="ENSACLG00000003005.2"/>
</dbReference>
<dbReference type="InterPro" id="IPR029071">
    <property type="entry name" value="Ubiquitin-like_domsf"/>
</dbReference>
<dbReference type="PROSITE" id="PS50200">
    <property type="entry name" value="RA"/>
    <property type="match status" value="1"/>
</dbReference>
<sequence length="405" mass="46842">MELKVWVEGVVRVVSGLSLNTSCQDVVIALAQAIGQTGRYILILKLRGNERHLVADDCPLQHLAQLGQLATEVQFVLRRTGPSLSEGPDTPANERRLPLSRPSEPEPLKRREPQKALTFSLGPSTLPKRNKPKKDWSRSPRSSPELRASPVSFLDPVNSMKTNPSYPKDEVFRDILQQQRRLQDLEIQLQDLERETELWEQKWSSPEVTLAFAEELEELQWRVRQNEVELMQTEDWEKALQAEMEREQGIYEITTLQTRSAHLEEDLQVRVQTQSSLTAQQDESLKSLKQELHNRLQLGEELDVRLAELEIIEELNKELRQCNLQQFIQQTGVTSQTEQTNLPTLHLLSTIPFYVCAIFNVNLLPRCWILLGLLYVIYFLFYFKSISFHTWYLISLLSICNSFPP</sequence>
<keyword evidence="6" id="KW-1185">Reference proteome</keyword>
<dbReference type="OrthoDB" id="10051571at2759"/>
<keyword evidence="3" id="KW-0472">Membrane</keyword>
<feature type="coiled-coil region" evidence="1">
    <location>
        <begin position="168"/>
        <end position="202"/>
    </location>
</feature>
<dbReference type="OMA" id="ELMHAEH"/>
<dbReference type="SUPFAM" id="SSF54236">
    <property type="entry name" value="Ubiquitin-like"/>
    <property type="match status" value="1"/>
</dbReference>
<name>A0A3P8NI27_ASTCA</name>
<protein>
    <recommendedName>
        <fullName evidence="4">Ras-associating domain-containing protein</fullName>
    </recommendedName>
</protein>
<feature type="region of interest" description="Disordered" evidence="2">
    <location>
        <begin position="81"/>
        <end position="168"/>
    </location>
</feature>